<evidence type="ECO:0008006" key="3">
    <source>
        <dbReference type="Google" id="ProtNLM"/>
    </source>
</evidence>
<dbReference type="AlphaFoldDB" id="A0A2S9YJM6"/>
<gene>
    <name evidence="1" type="ORF">ENSA5_02940</name>
</gene>
<protein>
    <recommendedName>
        <fullName evidence="3">Lipoprotein</fullName>
    </recommendedName>
</protein>
<dbReference type="RefSeq" id="WP_106389771.1">
    <property type="nucleotide sequence ID" value="NZ_PVNK01000015.1"/>
</dbReference>
<accession>A0A2S9YJM6</accession>
<dbReference type="Proteomes" id="UP000237968">
    <property type="component" value="Unassembled WGS sequence"/>
</dbReference>
<reference evidence="1 2" key="1">
    <citation type="submission" date="2018-03" db="EMBL/GenBank/DDBJ databases">
        <title>Draft Genome Sequences of the Obligatory Marine Myxobacteria Enhygromyxa salina SWB005.</title>
        <authorList>
            <person name="Poehlein A."/>
            <person name="Moghaddam J.A."/>
            <person name="Harms H."/>
            <person name="Alanjari M."/>
            <person name="Koenig G.M."/>
            <person name="Daniel R."/>
            <person name="Schaeberle T.F."/>
        </authorList>
    </citation>
    <scope>NUCLEOTIDE SEQUENCE [LARGE SCALE GENOMIC DNA]</scope>
    <source>
        <strain evidence="1 2">SWB005</strain>
    </source>
</reference>
<sequence length="364" mass="39113">MGRLSRLAALAFVSLALVGGCTEELYEPNVLFFGEWIDIDGRDRSPEETCGGTFAYVDAYAGAVAAEFGVSEHLGAYRWYSPEQYAVELPCDDINYSCASTDGVAHSWALPIEHEVAHLANFIAGICPDALGEGLAEVYSANAFDAKTHDFELLVARMQEPSIPPSDREYGILGRFAAYLVARFGLEAVLDVCRTTGSSPSGPQLSAAMESVLGVSTDELLTDFEPELGSCNRARDYRWRVFGCGVAEAAPDLGRVSLDSERSIETTFALDCANDTTIGPLGDMVWTAGRFDVGADGIYMLSVDGDGLDISEVELRLTHCEPCGNALILPGEIVGPEILDAGRYSLELHAPADFRGSVRVTLEP</sequence>
<comment type="caution">
    <text evidence="1">The sequence shown here is derived from an EMBL/GenBank/DDBJ whole genome shotgun (WGS) entry which is preliminary data.</text>
</comment>
<keyword evidence="2" id="KW-1185">Reference proteome</keyword>
<dbReference type="OrthoDB" id="5527773at2"/>
<dbReference type="PROSITE" id="PS51257">
    <property type="entry name" value="PROKAR_LIPOPROTEIN"/>
    <property type="match status" value="1"/>
</dbReference>
<proteinExistence type="predicted"/>
<evidence type="ECO:0000313" key="2">
    <source>
        <dbReference type="Proteomes" id="UP000237968"/>
    </source>
</evidence>
<name>A0A2S9YJM6_9BACT</name>
<dbReference type="EMBL" id="PVNK01000015">
    <property type="protein sequence ID" value="PRQ05304.1"/>
    <property type="molecule type" value="Genomic_DNA"/>
</dbReference>
<organism evidence="1 2">
    <name type="scientific">Enhygromyxa salina</name>
    <dbReference type="NCBI Taxonomy" id="215803"/>
    <lineage>
        <taxon>Bacteria</taxon>
        <taxon>Pseudomonadati</taxon>
        <taxon>Myxococcota</taxon>
        <taxon>Polyangia</taxon>
        <taxon>Nannocystales</taxon>
        <taxon>Nannocystaceae</taxon>
        <taxon>Enhygromyxa</taxon>
    </lineage>
</organism>
<evidence type="ECO:0000313" key="1">
    <source>
        <dbReference type="EMBL" id="PRQ05304.1"/>
    </source>
</evidence>